<dbReference type="Proteomes" id="UP000038045">
    <property type="component" value="Unplaced"/>
</dbReference>
<proteinExistence type="predicted"/>
<dbReference type="PANTHER" id="PTHR20905">
    <property type="entry name" value="N-ACETYLTRANSFERASE-RELATED"/>
    <property type="match status" value="1"/>
</dbReference>
<keyword evidence="1" id="KW-1185">Reference proteome</keyword>
<sequence length="226" mass="25721">MENKKDCIKNNNNYVVRFVTSQDKDLIMNLLMNDFLTTEPINCSISITKEQINPIFQDLIKTNFVINNSFGAFSEDGKLVGIRLVNMTQRKEDCSVSNKISKNNINVTASLSPDIVLSMILNEAKIGIWKELPDNINVLIRTEISCVSKDWQRKGIATRLENEGNMLLKNKFPEIQGVIAEATSVANQNLLKKQGYKTYRNVYFKNFDIPIGYDGSTHVETMIKLF</sequence>
<dbReference type="PANTHER" id="PTHR20905:SF30">
    <property type="entry name" value="N-ACETYLTRANSFERASE DOMAIN-CONTAINING PROTEIN"/>
    <property type="match status" value="1"/>
</dbReference>
<reference evidence="2" key="1">
    <citation type="submission" date="2017-02" db="UniProtKB">
        <authorList>
            <consortium name="WormBaseParasite"/>
        </authorList>
    </citation>
    <scope>IDENTIFICATION</scope>
</reference>
<accession>A0A0N4ZIA2</accession>
<name>A0A0N4ZIA2_PARTI</name>
<evidence type="ECO:0000313" key="1">
    <source>
        <dbReference type="Proteomes" id="UP000038045"/>
    </source>
</evidence>
<dbReference type="Gene3D" id="3.40.630.30">
    <property type="match status" value="1"/>
</dbReference>
<dbReference type="WBParaSite" id="PTRK_0000765700.1">
    <property type="protein sequence ID" value="PTRK_0000765700.1"/>
    <property type="gene ID" value="PTRK_0000765700"/>
</dbReference>
<dbReference type="SUPFAM" id="SSF55729">
    <property type="entry name" value="Acyl-CoA N-acyltransferases (Nat)"/>
    <property type="match status" value="1"/>
</dbReference>
<dbReference type="STRING" id="131310.A0A0N4ZIA2"/>
<protein>
    <submittedName>
        <fullName evidence="2">N-acetyltransferase domain-containing protein</fullName>
    </submittedName>
</protein>
<organism evidence="1 2">
    <name type="scientific">Parastrongyloides trichosuri</name>
    <name type="common">Possum-specific nematode worm</name>
    <dbReference type="NCBI Taxonomy" id="131310"/>
    <lineage>
        <taxon>Eukaryota</taxon>
        <taxon>Metazoa</taxon>
        <taxon>Ecdysozoa</taxon>
        <taxon>Nematoda</taxon>
        <taxon>Chromadorea</taxon>
        <taxon>Rhabditida</taxon>
        <taxon>Tylenchina</taxon>
        <taxon>Panagrolaimomorpha</taxon>
        <taxon>Strongyloidoidea</taxon>
        <taxon>Strongyloididae</taxon>
        <taxon>Parastrongyloides</taxon>
    </lineage>
</organism>
<dbReference type="GO" id="GO:0008080">
    <property type="term" value="F:N-acetyltransferase activity"/>
    <property type="evidence" value="ECO:0007669"/>
    <property type="project" value="TreeGrafter"/>
</dbReference>
<dbReference type="AlphaFoldDB" id="A0A0N4ZIA2"/>
<evidence type="ECO:0000313" key="2">
    <source>
        <dbReference type="WBParaSite" id="PTRK_0000765700.1"/>
    </source>
</evidence>
<dbReference type="InterPro" id="IPR016181">
    <property type="entry name" value="Acyl_CoA_acyltransferase"/>
</dbReference>